<name>A0ACB7TQ02_HYAAI</name>
<proteinExistence type="predicted"/>
<accession>A0ACB7TQ02</accession>
<evidence type="ECO:0000313" key="2">
    <source>
        <dbReference type="Proteomes" id="UP000821845"/>
    </source>
</evidence>
<gene>
    <name evidence="1" type="ORF">HPB50_026693</name>
</gene>
<evidence type="ECO:0000313" key="1">
    <source>
        <dbReference type="EMBL" id="KAH6948885.1"/>
    </source>
</evidence>
<organism evidence="1 2">
    <name type="scientific">Hyalomma asiaticum</name>
    <name type="common">Tick</name>
    <dbReference type="NCBI Taxonomy" id="266040"/>
    <lineage>
        <taxon>Eukaryota</taxon>
        <taxon>Metazoa</taxon>
        <taxon>Ecdysozoa</taxon>
        <taxon>Arthropoda</taxon>
        <taxon>Chelicerata</taxon>
        <taxon>Arachnida</taxon>
        <taxon>Acari</taxon>
        <taxon>Parasitiformes</taxon>
        <taxon>Ixodida</taxon>
        <taxon>Ixodoidea</taxon>
        <taxon>Ixodidae</taxon>
        <taxon>Hyalomminae</taxon>
        <taxon>Hyalomma</taxon>
    </lineage>
</organism>
<keyword evidence="2" id="KW-1185">Reference proteome</keyword>
<comment type="caution">
    <text evidence="1">The sequence shown here is derived from an EMBL/GenBank/DDBJ whole genome shotgun (WGS) entry which is preliminary data.</text>
</comment>
<sequence>MDSERGSIGPAKADPSHDQDGSPRDEGHARHNGQPNRVPEEAMSEGTEPSEKEPLFVRKVRKSEGYKRYFSVSLVAGPSRDIRQHLTSSVMNHIAPPLIPRMRFPELMNGEDVFDFSKATMETPIPGNGETHLTFEKEPEVKTLASQKSSDKTMFYGVDDRPAWYFSAVLGLQHYLIVTSGALSYPFALAPALCMREEDPARGYLISTIFFISGIGTIIQTTLGIRLPIIQGCSVTFLVPILATMALPEWRCPTEEELIAARDPDSGITGPATDEEWTAVWQIRMSEISGAIIASAAFEVLLGFTGIVGFLLRWVTPLGIAPCIALVGLSLFEEAARLSSGNWGASLMLSARLSCLRP</sequence>
<reference evidence="1" key="1">
    <citation type="submission" date="2020-05" db="EMBL/GenBank/DDBJ databases">
        <title>Large-scale comparative analyses of tick genomes elucidate their genetic diversity and vector capacities.</title>
        <authorList>
            <person name="Jia N."/>
            <person name="Wang J."/>
            <person name="Shi W."/>
            <person name="Du L."/>
            <person name="Sun Y."/>
            <person name="Zhan W."/>
            <person name="Jiang J."/>
            <person name="Wang Q."/>
            <person name="Zhang B."/>
            <person name="Ji P."/>
            <person name="Sakyi L.B."/>
            <person name="Cui X."/>
            <person name="Yuan T."/>
            <person name="Jiang B."/>
            <person name="Yang W."/>
            <person name="Lam T.T.-Y."/>
            <person name="Chang Q."/>
            <person name="Ding S."/>
            <person name="Wang X."/>
            <person name="Zhu J."/>
            <person name="Ruan X."/>
            <person name="Zhao L."/>
            <person name="Wei J."/>
            <person name="Que T."/>
            <person name="Du C."/>
            <person name="Cheng J."/>
            <person name="Dai P."/>
            <person name="Han X."/>
            <person name="Huang E."/>
            <person name="Gao Y."/>
            <person name="Liu J."/>
            <person name="Shao H."/>
            <person name="Ye R."/>
            <person name="Li L."/>
            <person name="Wei W."/>
            <person name="Wang X."/>
            <person name="Wang C."/>
            <person name="Yang T."/>
            <person name="Huo Q."/>
            <person name="Li W."/>
            <person name="Guo W."/>
            <person name="Chen H."/>
            <person name="Zhou L."/>
            <person name="Ni X."/>
            <person name="Tian J."/>
            <person name="Zhou Y."/>
            <person name="Sheng Y."/>
            <person name="Liu T."/>
            <person name="Pan Y."/>
            <person name="Xia L."/>
            <person name="Li J."/>
            <person name="Zhao F."/>
            <person name="Cao W."/>
        </authorList>
    </citation>
    <scope>NUCLEOTIDE SEQUENCE</scope>
    <source>
        <strain evidence="1">Hyas-2018</strain>
    </source>
</reference>
<protein>
    <submittedName>
        <fullName evidence="1">Uncharacterized protein</fullName>
    </submittedName>
</protein>
<dbReference type="Proteomes" id="UP000821845">
    <property type="component" value="Chromosome 1"/>
</dbReference>
<dbReference type="EMBL" id="CM023481">
    <property type="protein sequence ID" value="KAH6948885.1"/>
    <property type="molecule type" value="Genomic_DNA"/>
</dbReference>